<proteinExistence type="predicted"/>
<sequence>MEGRIDAGVWWCRALLVAGVAFFLGVAGHVTADGLLPGPATLAVLLVFTVLLSLPLLARPASRLRLVAMTVGGQALLHLALTVSGGHVGDRAAGAAAVPRRTTALSDLPVVGGQRQGSLLDAYAAAPGGHPASTPTLPVGHLLHDLSAHAPMMAAHLAAAGLVGLWLAYGERCLWTVLALTGRRVLLVPLLVLPVLEEPARRRPVVVAPRPDLRSRWLAQPLSRRGPPLPV</sequence>
<dbReference type="AlphaFoldDB" id="A0A1G6YWY1"/>
<dbReference type="RefSeq" id="WP_139175735.1">
    <property type="nucleotide sequence ID" value="NZ_FMZM01000012.1"/>
</dbReference>
<dbReference type="STRING" id="1045774.SAMN05421872_112191"/>
<keyword evidence="2" id="KW-1185">Reference proteome</keyword>
<name>A0A1G6YWY1_9ACTN</name>
<reference evidence="1 2" key="1">
    <citation type="submission" date="2016-10" db="EMBL/GenBank/DDBJ databases">
        <authorList>
            <person name="de Groot N.N."/>
        </authorList>
    </citation>
    <scope>NUCLEOTIDE SEQUENCE [LARGE SCALE GENOMIC DNA]</scope>
    <source>
        <strain evidence="1 2">CGMCC 4.6858</strain>
    </source>
</reference>
<evidence type="ECO:0000313" key="2">
    <source>
        <dbReference type="Proteomes" id="UP000199034"/>
    </source>
</evidence>
<accession>A0A1G6YWY1</accession>
<evidence type="ECO:0000313" key="1">
    <source>
        <dbReference type="EMBL" id="SDD94811.1"/>
    </source>
</evidence>
<organism evidence="1 2">
    <name type="scientific">Nocardioides lianchengensis</name>
    <dbReference type="NCBI Taxonomy" id="1045774"/>
    <lineage>
        <taxon>Bacteria</taxon>
        <taxon>Bacillati</taxon>
        <taxon>Actinomycetota</taxon>
        <taxon>Actinomycetes</taxon>
        <taxon>Propionibacteriales</taxon>
        <taxon>Nocardioidaceae</taxon>
        <taxon>Nocardioides</taxon>
    </lineage>
</organism>
<gene>
    <name evidence="1" type="ORF">SAMN05421872_112191</name>
</gene>
<dbReference type="OrthoDB" id="3788325at2"/>
<dbReference type="EMBL" id="FMZM01000012">
    <property type="protein sequence ID" value="SDD94811.1"/>
    <property type="molecule type" value="Genomic_DNA"/>
</dbReference>
<protein>
    <submittedName>
        <fullName evidence="1">Uncharacterized protein</fullName>
    </submittedName>
</protein>
<dbReference type="Proteomes" id="UP000199034">
    <property type="component" value="Unassembled WGS sequence"/>
</dbReference>